<keyword evidence="5" id="KW-1185">Reference proteome</keyword>
<protein>
    <submittedName>
        <fullName evidence="4">Short-chain dehydrogenase/reductase SDR</fullName>
    </submittedName>
</protein>
<proteinExistence type="inferred from homology"/>
<evidence type="ECO:0000313" key="5">
    <source>
        <dbReference type="Proteomes" id="UP000008206"/>
    </source>
</evidence>
<dbReference type="GO" id="GO:0016491">
    <property type="term" value="F:oxidoreductase activity"/>
    <property type="evidence" value="ECO:0007669"/>
    <property type="project" value="UniProtKB-KW"/>
</dbReference>
<dbReference type="PRINTS" id="PR00081">
    <property type="entry name" value="GDHRDH"/>
</dbReference>
<accession>E0UMV5</accession>
<dbReference type="GO" id="GO:0016020">
    <property type="term" value="C:membrane"/>
    <property type="evidence" value="ECO:0007669"/>
    <property type="project" value="TreeGrafter"/>
</dbReference>
<gene>
    <name evidence="4" type="ordered locus">Cyan7822_6511</name>
</gene>
<keyword evidence="4" id="KW-0614">Plasmid</keyword>
<organism evidence="4 5">
    <name type="scientific">Gloeothece verrucosa (strain PCC 7822)</name>
    <name type="common">Cyanothece sp. (strain PCC 7822)</name>
    <dbReference type="NCBI Taxonomy" id="497965"/>
    <lineage>
        <taxon>Bacteria</taxon>
        <taxon>Bacillati</taxon>
        <taxon>Cyanobacteriota</taxon>
        <taxon>Cyanophyceae</taxon>
        <taxon>Oscillatoriophycideae</taxon>
        <taxon>Chroococcales</taxon>
        <taxon>Aphanothecaceae</taxon>
        <taxon>Gloeothece</taxon>
        <taxon>Gloeothece verrucosa</taxon>
    </lineage>
</organism>
<geneLocation type="plasmid" evidence="4 5">
    <name>Cy782202</name>
</geneLocation>
<dbReference type="HOGENOM" id="CLU_010194_2_6_3"/>
<dbReference type="RefSeq" id="WP_013335031.1">
    <property type="nucleotide sequence ID" value="NC_014534.1"/>
</dbReference>
<dbReference type="Pfam" id="PF00106">
    <property type="entry name" value="adh_short"/>
    <property type="match status" value="1"/>
</dbReference>
<dbReference type="PRINTS" id="PR00080">
    <property type="entry name" value="SDRFAMILY"/>
</dbReference>
<sequence>MKLSNHTVLITGGTAGIGLELARSFKKRGNDVIVCSRNPKRLTLAAEELGDIETIQCDLAKDADLYTLVDKVSARKQKLSILINNAGVQLNYNFLTNKLKLEKIDWEIAVNFNALVKLTNLCLPLLRQNPESAIVNVSSGLAFAPKQSAPVYCATKAAVHIFSKTFRYQMEDAGLNIAVFEAILPLVATEMTKGRGEGHKISPKQVAQEVVSAMEKDQYEIYVGKVKLLMLVRRFIPELAEKILRNS</sequence>
<reference evidence="5" key="1">
    <citation type="journal article" date="2011" name="MBio">
        <title>Novel metabolic attributes of the genus Cyanothece, comprising a group of unicellular nitrogen-fixing Cyanobacteria.</title>
        <authorList>
            <person name="Bandyopadhyay A."/>
            <person name="Elvitigala T."/>
            <person name="Welsh E."/>
            <person name="Stockel J."/>
            <person name="Liberton M."/>
            <person name="Min H."/>
            <person name="Sherman L.A."/>
            <person name="Pakrasi H.B."/>
        </authorList>
    </citation>
    <scope>NUCLEOTIDE SEQUENCE [LARGE SCALE GENOMIC DNA]</scope>
    <source>
        <strain evidence="5">PCC 7822</strain>
        <plasmid evidence="5">Cy782202</plasmid>
    </source>
</reference>
<dbReference type="EMBL" id="CP002200">
    <property type="protein sequence ID" value="ADN18285.1"/>
    <property type="molecule type" value="Genomic_DNA"/>
</dbReference>
<dbReference type="PROSITE" id="PS00061">
    <property type="entry name" value="ADH_SHORT"/>
    <property type="match status" value="1"/>
</dbReference>
<dbReference type="KEGG" id="cyj:Cyan7822_6511"/>
<dbReference type="PANTHER" id="PTHR44196:SF1">
    <property type="entry name" value="DEHYDROGENASE_REDUCTASE SDR FAMILY MEMBER 7B"/>
    <property type="match status" value="1"/>
</dbReference>
<evidence type="ECO:0000313" key="4">
    <source>
        <dbReference type="EMBL" id="ADN18285.1"/>
    </source>
</evidence>
<evidence type="ECO:0000256" key="1">
    <source>
        <dbReference type="ARBA" id="ARBA00006484"/>
    </source>
</evidence>
<dbReference type="InterPro" id="IPR036291">
    <property type="entry name" value="NAD(P)-bd_dom_sf"/>
</dbReference>
<dbReference type="PANTHER" id="PTHR44196">
    <property type="entry name" value="DEHYDROGENASE/REDUCTASE SDR FAMILY MEMBER 7B"/>
    <property type="match status" value="1"/>
</dbReference>
<dbReference type="InterPro" id="IPR020904">
    <property type="entry name" value="Sc_DH/Rdtase_CS"/>
</dbReference>
<dbReference type="InterPro" id="IPR002347">
    <property type="entry name" value="SDR_fam"/>
</dbReference>
<dbReference type="SUPFAM" id="SSF51735">
    <property type="entry name" value="NAD(P)-binding Rossmann-fold domains"/>
    <property type="match status" value="1"/>
</dbReference>
<comment type="similarity">
    <text evidence="1 3">Belongs to the short-chain dehydrogenases/reductases (SDR) family.</text>
</comment>
<keyword evidence="2" id="KW-0560">Oxidoreductase</keyword>
<dbReference type="AlphaFoldDB" id="E0UMV5"/>
<dbReference type="Gene3D" id="3.40.50.720">
    <property type="entry name" value="NAD(P)-binding Rossmann-like Domain"/>
    <property type="match status" value="1"/>
</dbReference>
<evidence type="ECO:0000256" key="2">
    <source>
        <dbReference type="ARBA" id="ARBA00023002"/>
    </source>
</evidence>
<dbReference type="OrthoDB" id="9803333at2"/>
<evidence type="ECO:0000256" key="3">
    <source>
        <dbReference type="RuleBase" id="RU000363"/>
    </source>
</evidence>
<name>E0UMV5_GLOV7</name>
<dbReference type="Proteomes" id="UP000008206">
    <property type="component" value="Plasmid Cy782202"/>
</dbReference>